<dbReference type="NCBIfam" id="NF002032">
    <property type="entry name" value="PRK00856.1"/>
    <property type="match status" value="1"/>
</dbReference>
<evidence type="ECO:0000259" key="13">
    <source>
        <dbReference type="Pfam" id="PF02729"/>
    </source>
</evidence>
<dbReference type="AlphaFoldDB" id="A0A6G0W0D6"/>
<dbReference type="PANTHER" id="PTHR45753">
    <property type="entry name" value="ORNITHINE CARBAMOYLTRANSFERASE, MITOCHONDRIAL"/>
    <property type="match status" value="1"/>
</dbReference>
<dbReference type="SUPFAM" id="SSF53671">
    <property type="entry name" value="Aspartate/ornithine carbamoyltransferase"/>
    <property type="match status" value="2"/>
</dbReference>
<dbReference type="UniPathway" id="UPA00070">
    <property type="reaction ID" value="UER00116"/>
</dbReference>
<keyword evidence="7" id="KW-0963">Cytoplasm</keyword>
<comment type="subunit">
    <text evidence="5">Homotrimer.</text>
</comment>
<comment type="similarity">
    <text evidence="4">Belongs to the aspartate/ornithine carbamoyltransferase superfamily. ATCase family.</text>
</comment>
<dbReference type="FunFam" id="3.40.50.1370:FF:000001">
    <property type="entry name" value="Aspartate carbamoyltransferase"/>
    <property type="match status" value="1"/>
</dbReference>
<feature type="domain" description="Aspartate/ornithine carbamoyltransferase Asp/Orn-binding" evidence="12">
    <location>
        <begin position="425"/>
        <end position="552"/>
    </location>
</feature>
<dbReference type="Pfam" id="PF02729">
    <property type="entry name" value="OTCace_N"/>
    <property type="match status" value="2"/>
</dbReference>
<dbReference type="FunFam" id="3.40.50.1370:FF:000002">
    <property type="entry name" value="Aspartate carbamoyltransferase 2"/>
    <property type="match status" value="1"/>
</dbReference>
<name>A0A6G0W0D6_APHCR</name>
<feature type="domain" description="Aspartate/ornithine carbamoyltransferase Asp/Orn-binding" evidence="12">
    <location>
        <begin position="156"/>
        <end position="269"/>
    </location>
</feature>
<dbReference type="PRINTS" id="PR00101">
    <property type="entry name" value="ATCASE"/>
</dbReference>
<dbReference type="InterPro" id="IPR002292">
    <property type="entry name" value="Orn/put_carbamltrans"/>
</dbReference>
<dbReference type="GO" id="GO:0042450">
    <property type="term" value="P:L-arginine biosynthetic process via ornithine"/>
    <property type="evidence" value="ECO:0007669"/>
    <property type="project" value="TreeGrafter"/>
</dbReference>
<evidence type="ECO:0000256" key="9">
    <source>
        <dbReference type="ARBA" id="ARBA00022975"/>
    </source>
</evidence>
<evidence type="ECO:0000256" key="10">
    <source>
        <dbReference type="ARBA" id="ARBA00043884"/>
    </source>
</evidence>
<proteinExistence type="inferred from homology"/>
<dbReference type="GO" id="GO:0004070">
    <property type="term" value="F:aspartate carbamoyltransferase activity"/>
    <property type="evidence" value="ECO:0007669"/>
    <property type="project" value="UniProtKB-EC"/>
</dbReference>
<dbReference type="PRINTS" id="PR00100">
    <property type="entry name" value="AOTCASE"/>
</dbReference>
<evidence type="ECO:0000256" key="2">
    <source>
        <dbReference type="ARBA" id="ARBA00004695"/>
    </source>
</evidence>
<dbReference type="GO" id="GO:0019240">
    <property type="term" value="P:citrulline biosynthetic process"/>
    <property type="evidence" value="ECO:0007669"/>
    <property type="project" value="TreeGrafter"/>
</dbReference>
<dbReference type="Gene3D" id="3.40.50.1370">
    <property type="entry name" value="Aspartate/ornithine carbamoyltransferase"/>
    <property type="match status" value="4"/>
</dbReference>
<evidence type="ECO:0000256" key="8">
    <source>
        <dbReference type="ARBA" id="ARBA00022679"/>
    </source>
</evidence>
<dbReference type="GO" id="GO:0004585">
    <property type="term" value="F:ornithine carbamoyltransferase activity"/>
    <property type="evidence" value="ECO:0007669"/>
    <property type="project" value="TreeGrafter"/>
</dbReference>
<evidence type="ECO:0000256" key="7">
    <source>
        <dbReference type="ARBA" id="ARBA00022490"/>
    </source>
</evidence>
<evidence type="ECO:0000256" key="11">
    <source>
        <dbReference type="ARBA" id="ARBA00048859"/>
    </source>
</evidence>
<dbReference type="InterPro" id="IPR006130">
    <property type="entry name" value="Asp/Orn_carbamoylTrfase"/>
</dbReference>
<dbReference type="EC" id="2.1.3.2" evidence="6"/>
<dbReference type="GO" id="GO:0044205">
    <property type="term" value="P:'de novo' UMP biosynthetic process"/>
    <property type="evidence" value="ECO:0007669"/>
    <property type="project" value="UniProtKB-UniPathway"/>
</dbReference>
<gene>
    <name evidence="14" type="ORF">FWK35_00033338</name>
</gene>
<dbReference type="GO" id="GO:0005737">
    <property type="term" value="C:cytoplasm"/>
    <property type="evidence" value="ECO:0007669"/>
    <property type="project" value="UniProtKB-SubCell"/>
</dbReference>
<feature type="domain" description="Aspartate/ornithine carbamoyltransferase carbamoyl-P binding" evidence="13">
    <location>
        <begin position="7"/>
        <end position="147"/>
    </location>
</feature>
<organism evidence="14 15">
    <name type="scientific">Aphis craccivora</name>
    <name type="common">Cowpea aphid</name>
    <dbReference type="NCBI Taxonomy" id="307492"/>
    <lineage>
        <taxon>Eukaryota</taxon>
        <taxon>Metazoa</taxon>
        <taxon>Ecdysozoa</taxon>
        <taxon>Arthropoda</taxon>
        <taxon>Hexapoda</taxon>
        <taxon>Insecta</taxon>
        <taxon>Pterygota</taxon>
        <taxon>Neoptera</taxon>
        <taxon>Paraneoptera</taxon>
        <taxon>Hemiptera</taxon>
        <taxon>Sternorrhyncha</taxon>
        <taxon>Aphidomorpha</taxon>
        <taxon>Aphidoidea</taxon>
        <taxon>Aphididae</taxon>
        <taxon>Aphidini</taxon>
        <taxon>Aphis</taxon>
        <taxon>Aphis</taxon>
    </lineage>
</organism>
<keyword evidence="9" id="KW-0665">Pyrimidine biosynthesis</keyword>
<dbReference type="NCBIfam" id="TIGR00670">
    <property type="entry name" value="asp_carb_tr"/>
    <property type="match status" value="1"/>
</dbReference>
<protein>
    <recommendedName>
        <fullName evidence="6">aspartate carbamoyltransferase</fullName>
        <ecNumber evidence="6">2.1.3.2</ecNumber>
    </recommendedName>
</protein>
<evidence type="ECO:0000256" key="3">
    <source>
        <dbReference type="ARBA" id="ARBA00004852"/>
    </source>
</evidence>
<dbReference type="InterPro" id="IPR006131">
    <property type="entry name" value="Asp_carbamoyltransf_Asp/Orn-bd"/>
</dbReference>
<evidence type="ECO:0000313" key="15">
    <source>
        <dbReference type="Proteomes" id="UP000478052"/>
    </source>
</evidence>
<dbReference type="InterPro" id="IPR002082">
    <property type="entry name" value="Asp_carbamoyltransf"/>
</dbReference>
<keyword evidence="8" id="KW-0808">Transferase</keyword>
<evidence type="ECO:0000259" key="12">
    <source>
        <dbReference type="Pfam" id="PF00185"/>
    </source>
</evidence>
<dbReference type="InterPro" id="IPR036901">
    <property type="entry name" value="Asp/Orn_carbamoylTrfase_sf"/>
</dbReference>
<dbReference type="GO" id="GO:0016597">
    <property type="term" value="F:amino acid binding"/>
    <property type="evidence" value="ECO:0007669"/>
    <property type="project" value="InterPro"/>
</dbReference>
<dbReference type="NCBIfam" id="TIGR00658">
    <property type="entry name" value="orni_carb_tr"/>
    <property type="match status" value="1"/>
</dbReference>
<evidence type="ECO:0000256" key="5">
    <source>
        <dbReference type="ARBA" id="ARBA00011233"/>
    </source>
</evidence>
<dbReference type="PROSITE" id="PS00097">
    <property type="entry name" value="CARBAMOYLTRANSFERASE"/>
    <property type="match status" value="2"/>
</dbReference>
<accession>A0A6G0W0D6</accession>
<feature type="domain" description="Aspartate/ornithine carbamoyltransferase carbamoyl-P binding" evidence="13">
    <location>
        <begin position="278"/>
        <end position="418"/>
    </location>
</feature>
<comment type="subcellular location">
    <subcellularLocation>
        <location evidence="1">Cytoplasm</location>
    </subcellularLocation>
</comment>
<comment type="caution">
    <text evidence="14">The sequence shown here is derived from an EMBL/GenBank/DDBJ whole genome shotgun (WGS) entry which is preliminary data.</text>
</comment>
<evidence type="ECO:0000256" key="1">
    <source>
        <dbReference type="ARBA" id="ARBA00004496"/>
    </source>
</evidence>
<keyword evidence="15" id="KW-1185">Reference proteome</keyword>
<dbReference type="PANTHER" id="PTHR45753:SF4">
    <property type="entry name" value="ORNITHINE CARBAMOYLTRANSFERASE SUBUNIT F-RELATED"/>
    <property type="match status" value="1"/>
</dbReference>
<feature type="non-terminal residue" evidence="14">
    <location>
        <position position="553"/>
    </location>
</feature>
<dbReference type="Proteomes" id="UP000478052">
    <property type="component" value="Unassembled WGS sequence"/>
</dbReference>
<dbReference type="UniPathway" id="UPA00158">
    <property type="reaction ID" value="UER00271"/>
</dbReference>
<dbReference type="OrthoDB" id="8179098at2759"/>
<dbReference type="Pfam" id="PF00185">
    <property type="entry name" value="OTCace"/>
    <property type="match status" value="2"/>
</dbReference>
<dbReference type="EMBL" id="VUJU01009936">
    <property type="protein sequence ID" value="KAF0716762.1"/>
    <property type="molecule type" value="Genomic_DNA"/>
</dbReference>
<dbReference type="GO" id="GO:0000050">
    <property type="term" value="P:urea cycle"/>
    <property type="evidence" value="ECO:0007669"/>
    <property type="project" value="UniProtKB-UniPathway"/>
</dbReference>
<evidence type="ECO:0000256" key="6">
    <source>
        <dbReference type="ARBA" id="ARBA00013008"/>
    </source>
</evidence>
<dbReference type="InterPro" id="IPR006132">
    <property type="entry name" value="Asp/Orn_carbamoyltranf_P-bd"/>
</dbReference>
<evidence type="ECO:0000256" key="4">
    <source>
        <dbReference type="ARBA" id="ARBA00008896"/>
    </source>
</evidence>
<dbReference type="GO" id="GO:0006207">
    <property type="term" value="P:'de novo' pyrimidine nucleobase biosynthetic process"/>
    <property type="evidence" value="ECO:0007669"/>
    <property type="project" value="InterPro"/>
</dbReference>
<sequence>MNHLYQRNFLRLSDFSNTELENIIMLSEKLKKIKKNNQETQLLKKKNIALIFEKESTRTRCSFEIAAFDQGAHVTYLGPGSTHLGIKESIEDTAKVLSRLYDGIEYRGHNHGVIETLAKHSNVPVWNGLTEKFHPTQIIADLLTMKEVCPKKQFSEIKCAYVGDSHNNIANTLLEASSILGLDLRLISPKECWPEKNILHLCQEKSKKNKRQIICTEDIQEGIKNVDFIYTDVWVSMGEPKSIWKERITLLKNYQVNQNMIDMTNNPDVKLRNSLYKKNIISINDLKHDELELVLKKSAILKKKPEPNLLKNKIIASCFFEASTRTRLSFETAIYRLGASIIGFSDGNNISLSKKGESLADTISVISSYVDAIIIRHPQEGSARLAAKFSNSIPVFNAGDGSNQHPTQTLLDLFTIKETQYRLDNLNIAMVGDLKYGRTVHSLTQALAKYKKNKFFFISPDALTMPNYINDMLLEKKISWTRCQNIEEIISDIDILYMTRVQKERLESTEYANAKSKFILNTKILKNARSNLKILHPLPRIDEIDYAVDYTPY</sequence>
<comment type="pathway">
    <text evidence="2">Nitrogen metabolism; urea cycle; L-citrulline from L-ornithine and carbamoyl phosphate: step 1/1.</text>
</comment>
<evidence type="ECO:0000313" key="14">
    <source>
        <dbReference type="EMBL" id="KAF0716762.1"/>
    </source>
</evidence>
<reference evidence="14 15" key="1">
    <citation type="submission" date="2019-08" db="EMBL/GenBank/DDBJ databases">
        <title>Whole genome of Aphis craccivora.</title>
        <authorList>
            <person name="Voronova N.V."/>
            <person name="Shulinski R.S."/>
            <person name="Bandarenka Y.V."/>
            <person name="Zhorov D.G."/>
            <person name="Warner D."/>
        </authorList>
    </citation>
    <scope>NUCLEOTIDE SEQUENCE [LARGE SCALE GENOMIC DNA]</scope>
    <source>
        <strain evidence="14">180601</strain>
        <tissue evidence="14">Whole Body</tissue>
    </source>
</reference>
<comment type="catalytic activity">
    <reaction evidence="11">
        <text>carbamoyl phosphate + L-aspartate = N-carbamoyl-L-aspartate + phosphate + H(+)</text>
        <dbReference type="Rhea" id="RHEA:20013"/>
        <dbReference type="ChEBI" id="CHEBI:15378"/>
        <dbReference type="ChEBI" id="CHEBI:29991"/>
        <dbReference type="ChEBI" id="CHEBI:32814"/>
        <dbReference type="ChEBI" id="CHEBI:43474"/>
        <dbReference type="ChEBI" id="CHEBI:58228"/>
        <dbReference type="EC" id="2.1.3.2"/>
    </reaction>
</comment>
<comment type="function">
    <text evidence="10">Catalyzes the condensation of carbamoyl phosphate and aspartate to form carbamoyl aspartate and inorganic phosphate, the committed step in the de novo pyrimidine nucleotide biosynthesis pathway.</text>
</comment>
<comment type="pathway">
    <text evidence="3">Pyrimidine metabolism; UMP biosynthesis via de novo pathway; (S)-dihydroorotate from bicarbonate: step 2/3.</text>
</comment>